<dbReference type="PANTHER" id="PTHR31852">
    <property type="entry name" value="LATE EMBRYOGENESIS ABUNDANT (LEA) HYDROXYPROLINE-RICH GLYCOPROTEIN FAMILY"/>
    <property type="match status" value="1"/>
</dbReference>
<accession>A0A803R676</accession>
<protein>
    <recommendedName>
        <fullName evidence="3">Late embryogenesis abundant protein LEA-2 subgroup domain-containing protein</fullName>
    </recommendedName>
</protein>
<feature type="transmembrane region" description="Helical" evidence="2">
    <location>
        <begin position="41"/>
        <end position="64"/>
    </location>
</feature>
<dbReference type="SUPFAM" id="SSF117070">
    <property type="entry name" value="LEA14-like"/>
    <property type="match status" value="1"/>
</dbReference>
<keyword evidence="2" id="KW-0472">Membrane</keyword>
<evidence type="ECO:0000256" key="2">
    <source>
        <dbReference type="SAM" id="Phobius"/>
    </source>
</evidence>
<dbReference type="EnsemblPlants" id="novel_model_5570_5bd9a17a">
    <property type="protein sequence ID" value="cds.novel_model_5570_5bd9a17a"/>
    <property type="gene ID" value="novel_gene_2874_5bd9a17a"/>
</dbReference>
<organism evidence="4 5">
    <name type="scientific">Cannabis sativa</name>
    <name type="common">Hemp</name>
    <name type="synonym">Marijuana</name>
    <dbReference type="NCBI Taxonomy" id="3483"/>
    <lineage>
        <taxon>Eukaryota</taxon>
        <taxon>Viridiplantae</taxon>
        <taxon>Streptophyta</taxon>
        <taxon>Embryophyta</taxon>
        <taxon>Tracheophyta</taxon>
        <taxon>Spermatophyta</taxon>
        <taxon>Magnoliopsida</taxon>
        <taxon>eudicotyledons</taxon>
        <taxon>Gunneridae</taxon>
        <taxon>Pentapetalae</taxon>
        <taxon>rosids</taxon>
        <taxon>fabids</taxon>
        <taxon>Rosales</taxon>
        <taxon>Cannabaceae</taxon>
        <taxon>Cannabis</taxon>
    </lineage>
</organism>
<reference evidence="4" key="2">
    <citation type="submission" date="2021-03" db="UniProtKB">
        <authorList>
            <consortium name="EnsemblPlants"/>
        </authorList>
    </citation>
    <scope>IDENTIFICATION</scope>
</reference>
<dbReference type="Gramene" id="novel_model_5570_5bd9a17a">
    <property type="protein sequence ID" value="cds.novel_model_5570_5bd9a17a"/>
    <property type="gene ID" value="novel_gene_2874_5bd9a17a"/>
</dbReference>
<evidence type="ECO:0000259" key="3">
    <source>
        <dbReference type="Pfam" id="PF03168"/>
    </source>
</evidence>
<dbReference type="Gene3D" id="2.60.40.1820">
    <property type="match status" value="1"/>
</dbReference>
<sequence>MAEKDQVRPLASISPNRFPTEEQQHHHHHQNLHRKKSYAKCCGCITALILLIAVTFLILAFTVFDVKGPIIKMISVTGDPRQLANLAAVVAGSSNLTLIADMSVKNPNVASFRFGNTTTAVYYGGAEVGEGRNPGGIARARRTMRMNLTVDVSPAKLMAAPGFLAEYGEKSLTMKSFTKIDGRVKILNMVKKKVVVRLNCTVTYNLSSNVIQRQSCIRRVNL</sequence>
<reference evidence="4" key="1">
    <citation type="submission" date="2018-11" db="EMBL/GenBank/DDBJ databases">
        <authorList>
            <person name="Grassa J C."/>
        </authorList>
    </citation>
    <scope>NUCLEOTIDE SEQUENCE [LARGE SCALE GENOMIC DNA]</scope>
</reference>
<evidence type="ECO:0000313" key="4">
    <source>
        <dbReference type="EnsemblPlants" id="cds.novel_model_5570_5bd9a17a"/>
    </source>
</evidence>
<evidence type="ECO:0000313" key="5">
    <source>
        <dbReference type="Proteomes" id="UP000596661"/>
    </source>
</evidence>
<dbReference type="InterPro" id="IPR004864">
    <property type="entry name" value="LEA_2"/>
</dbReference>
<keyword evidence="5" id="KW-1185">Reference proteome</keyword>
<dbReference type="OrthoDB" id="764273at2759"/>
<name>A0A803R676_CANSA</name>
<keyword evidence="2" id="KW-1133">Transmembrane helix</keyword>
<evidence type="ECO:0000256" key="1">
    <source>
        <dbReference type="SAM" id="MobiDB-lite"/>
    </source>
</evidence>
<feature type="domain" description="Late embryogenesis abundant protein LEA-2 subgroup" evidence="3">
    <location>
        <begin position="102"/>
        <end position="201"/>
    </location>
</feature>
<dbReference type="EMBL" id="UZAU01000549">
    <property type="status" value="NOT_ANNOTATED_CDS"/>
    <property type="molecule type" value="Genomic_DNA"/>
</dbReference>
<dbReference type="InterPro" id="IPR055301">
    <property type="entry name" value="Lea14-like_2"/>
</dbReference>
<dbReference type="OMA" id="AFTFRFG"/>
<keyword evidence="2" id="KW-0812">Transmembrane</keyword>
<feature type="region of interest" description="Disordered" evidence="1">
    <location>
        <begin position="1"/>
        <end position="32"/>
    </location>
</feature>
<dbReference type="Proteomes" id="UP000596661">
    <property type="component" value="Chromosome 5"/>
</dbReference>
<dbReference type="AlphaFoldDB" id="A0A803R676"/>
<dbReference type="Pfam" id="PF03168">
    <property type="entry name" value="LEA_2"/>
    <property type="match status" value="1"/>
</dbReference>
<proteinExistence type="predicted"/>